<dbReference type="Proteomes" id="UP001281761">
    <property type="component" value="Unassembled WGS sequence"/>
</dbReference>
<comment type="caution">
    <text evidence="1">The sequence shown here is derived from an EMBL/GenBank/DDBJ whole genome shotgun (WGS) entry which is preliminary data.</text>
</comment>
<evidence type="ECO:0000313" key="1">
    <source>
        <dbReference type="EMBL" id="KAK2942019.1"/>
    </source>
</evidence>
<protein>
    <submittedName>
        <fullName evidence="1">Uncharacterized protein</fullName>
    </submittedName>
</protein>
<sequence>MSRVSDQNRGHCGDDVASRQVGCVSFPSDYPSPHHRVRLCSFTSSHPTAILSVPRVRLGLSSAKSEGTACHQLRGRRRERRKATLSFVSHGDRQRDEWEESRALLPHLNLEDASCLSITRPLQVPL</sequence>
<proteinExistence type="predicted"/>
<organism evidence="1 2">
    <name type="scientific">Blattamonas nauphoetae</name>
    <dbReference type="NCBI Taxonomy" id="2049346"/>
    <lineage>
        <taxon>Eukaryota</taxon>
        <taxon>Metamonada</taxon>
        <taxon>Preaxostyla</taxon>
        <taxon>Oxymonadida</taxon>
        <taxon>Blattamonas</taxon>
    </lineage>
</organism>
<name>A0ABQ9WRA5_9EUKA</name>
<keyword evidence="2" id="KW-1185">Reference proteome</keyword>
<dbReference type="EMBL" id="JARBJD010000441">
    <property type="protein sequence ID" value="KAK2942019.1"/>
    <property type="molecule type" value="Genomic_DNA"/>
</dbReference>
<accession>A0ABQ9WRA5</accession>
<reference evidence="1 2" key="1">
    <citation type="journal article" date="2022" name="bioRxiv">
        <title>Genomics of Preaxostyla Flagellates Illuminates Evolutionary Transitions and the Path Towards Mitochondrial Loss.</title>
        <authorList>
            <person name="Novak L.V.F."/>
            <person name="Treitli S.C."/>
            <person name="Pyrih J."/>
            <person name="Halakuc P."/>
            <person name="Pipaliya S.V."/>
            <person name="Vacek V."/>
            <person name="Brzon O."/>
            <person name="Soukal P."/>
            <person name="Eme L."/>
            <person name="Dacks J.B."/>
            <person name="Karnkowska A."/>
            <person name="Elias M."/>
            <person name="Hampl V."/>
        </authorList>
    </citation>
    <scope>NUCLEOTIDE SEQUENCE [LARGE SCALE GENOMIC DNA]</scope>
    <source>
        <strain evidence="1">NAU3</strain>
        <tissue evidence="1">Gut</tissue>
    </source>
</reference>
<gene>
    <name evidence="1" type="ORF">BLNAU_23058</name>
</gene>
<evidence type="ECO:0000313" key="2">
    <source>
        <dbReference type="Proteomes" id="UP001281761"/>
    </source>
</evidence>